<protein>
    <submittedName>
        <fullName evidence="1">Cysteine-rich receptor-like protein kinase 41</fullName>
    </submittedName>
</protein>
<dbReference type="PANTHER" id="PTHR45707">
    <property type="entry name" value="C2 CALCIUM/LIPID-BINDING PLANT PHOSPHORIBOSYLTRANSFERASE FAMILY PROTEIN"/>
    <property type="match status" value="1"/>
</dbReference>
<dbReference type="InterPro" id="IPR008271">
    <property type="entry name" value="Ser/Thr_kinase_AS"/>
</dbReference>
<dbReference type="SUPFAM" id="SSF56112">
    <property type="entry name" value="Protein kinase-like (PK-like)"/>
    <property type="match status" value="1"/>
</dbReference>
<accession>M8BPH9</accession>
<dbReference type="GO" id="GO:0005524">
    <property type="term" value="F:ATP binding"/>
    <property type="evidence" value="ECO:0007669"/>
    <property type="project" value="InterPro"/>
</dbReference>
<organism evidence="1">
    <name type="scientific">Aegilops tauschii</name>
    <name type="common">Tausch's goatgrass</name>
    <name type="synonym">Aegilops squarrosa</name>
    <dbReference type="NCBI Taxonomy" id="37682"/>
    <lineage>
        <taxon>Eukaryota</taxon>
        <taxon>Viridiplantae</taxon>
        <taxon>Streptophyta</taxon>
        <taxon>Embryophyta</taxon>
        <taxon>Tracheophyta</taxon>
        <taxon>Spermatophyta</taxon>
        <taxon>Magnoliopsida</taxon>
        <taxon>Liliopsida</taxon>
        <taxon>Poales</taxon>
        <taxon>Poaceae</taxon>
        <taxon>BOP clade</taxon>
        <taxon>Pooideae</taxon>
        <taxon>Triticodae</taxon>
        <taxon>Triticeae</taxon>
        <taxon>Triticinae</taxon>
        <taxon>Aegilops</taxon>
    </lineage>
</organism>
<name>M8BPH9_AEGTA</name>
<dbReference type="InterPro" id="IPR000719">
    <property type="entry name" value="Prot_kinase_dom"/>
</dbReference>
<dbReference type="AlphaFoldDB" id="M8BPH9"/>
<dbReference type="ExpressionAtlas" id="M8BPH9">
    <property type="expression patterns" value="baseline"/>
</dbReference>
<dbReference type="GO" id="GO:0004672">
    <property type="term" value="F:protein kinase activity"/>
    <property type="evidence" value="ECO:0007669"/>
    <property type="project" value="InterPro"/>
</dbReference>
<dbReference type="Gene3D" id="1.10.510.10">
    <property type="entry name" value="Transferase(Phosphotransferase) domain 1"/>
    <property type="match status" value="1"/>
</dbReference>
<reference evidence="1" key="1">
    <citation type="submission" date="2015-06" db="UniProtKB">
        <authorList>
            <consortium name="EnsemblPlants"/>
        </authorList>
    </citation>
    <scope>IDENTIFICATION</scope>
</reference>
<dbReference type="PROSITE" id="PS00108">
    <property type="entry name" value="PROTEIN_KINASE_ST"/>
    <property type="match status" value="1"/>
</dbReference>
<dbReference type="FunFam" id="1.10.510.10:FF:000625">
    <property type="entry name" value="Cysteine-rich receptor-like protein kinase 6"/>
    <property type="match status" value="1"/>
</dbReference>
<dbReference type="EnsemblPlants" id="EMT23859">
    <property type="protein sequence ID" value="EMT23859"/>
    <property type="gene ID" value="F775_04105"/>
</dbReference>
<sequence length="281" mass="31815">MVMGLLSPRGSQITTTTVADESRGLDWHTRFKIINGVCLGLNYLHNGCKNPIYHLDLKPANILLDKNMVPKIGDFGLSRLFPSAQTYITNKNIGTLGYMPPEYIDRNEITSKYDVFSLGVIMIRIIAGDEGHSKYTDMSSQEFLEHVHENWTKRMQATMLSHISDQIKRCIKRALRCVDFDRKKRPTIAEIVSELNKVSDFQSKPALNQNTQPGRHEEIAIEGQLYHMSRMPKQNAPAAIPRLVHSRRGPSHRWRVVPRGTTKPGKDILLYIGVGYTGCAT</sequence>
<dbReference type="Pfam" id="PF00069">
    <property type="entry name" value="Pkinase"/>
    <property type="match status" value="1"/>
</dbReference>
<dbReference type="SMART" id="SM00220">
    <property type="entry name" value="S_TKc"/>
    <property type="match status" value="1"/>
</dbReference>
<evidence type="ECO:0000313" key="1">
    <source>
        <dbReference type="EnsemblPlants" id="EMT23859"/>
    </source>
</evidence>
<dbReference type="InterPro" id="IPR011009">
    <property type="entry name" value="Kinase-like_dom_sf"/>
</dbReference>
<proteinExistence type="predicted"/>
<dbReference type="PANTHER" id="PTHR45707:SF46">
    <property type="entry name" value="PROTEIN KINASE DOMAIN-CONTAINING PROTEIN"/>
    <property type="match status" value="1"/>
</dbReference>
<dbReference type="PROSITE" id="PS50011">
    <property type="entry name" value="PROTEIN_KINASE_DOM"/>
    <property type="match status" value="1"/>
</dbReference>